<reference evidence="1 2" key="1">
    <citation type="submission" date="2019-12" db="EMBL/GenBank/DDBJ databases">
        <title>Whole genome shotgun sequence of Streptomyces caniferus NBRC 15389.</title>
        <authorList>
            <person name="Ichikawa N."/>
            <person name="Kimura A."/>
            <person name="Kitahashi Y."/>
            <person name="Komaki H."/>
            <person name="Tamura T."/>
        </authorList>
    </citation>
    <scope>NUCLEOTIDE SEQUENCE [LARGE SCALE GENOMIC DNA]</scope>
    <source>
        <strain evidence="1 2">NBRC 15389</strain>
    </source>
</reference>
<gene>
    <name evidence="1" type="ORF">Scani_35840</name>
</gene>
<accession>A0A640SA39</accession>
<proteinExistence type="predicted"/>
<dbReference type="EMBL" id="BLIN01000005">
    <property type="protein sequence ID" value="GFE07316.1"/>
    <property type="molecule type" value="Genomic_DNA"/>
</dbReference>
<evidence type="ECO:0000313" key="2">
    <source>
        <dbReference type="Proteomes" id="UP000435837"/>
    </source>
</evidence>
<organism evidence="1 2">
    <name type="scientific">Streptomyces caniferus</name>
    <dbReference type="NCBI Taxonomy" id="285557"/>
    <lineage>
        <taxon>Bacteria</taxon>
        <taxon>Bacillati</taxon>
        <taxon>Actinomycetota</taxon>
        <taxon>Actinomycetes</taxon>
        <taxon>Kitasatosporales</taxon>
        <taxon>Streptomycetaceae</taxon>
        <taxon>Streptomyces</taxon>
    </lineage>
</organism>
<dbReference type="AlphaFoldDB" id="A0A640SA39"/>
<name>A0A640SA39_9ACTN</name>
<comment type="caution">
    <text evidence="1">The sequence shown here is derived from an EMBL/GenBank/DDBJ whole genome shotgun (WGS) entry which is preliminary data.</text>
</comment>
<dbReference type="Proteomes" id="UP000435837">
    <property type="component" value="Unassembled WGS sequence"/>
</dbReference>
<protein>
    <submittedName>
        <fullName evidence="1">Uncharacterized protein</fullName>
    </submittedName>
</protein>
<sequence>MYLVTSRPFPHRGTALRRSAALVARDPMDAEGTVGAWSAGSGIVADGSSASMATPQLLQKAAPVSVPRPHPGHTVVCVIAPPHMR</sequence>
<evidence type="ECO:0000313" key="1">
    <source>
        <dbReference type="EMBL" id="GFE07316.1"/>
    </source>
</evidence>